<comment type="caution">
    <text evidence="4">The sequence shown here is derived from an EMBL/GenBank/DDBJ whole genome shotgun (WGS) entry which is preliminary data.</text>
</comment>
<dbReference type="RefSeq" id="WP_236339607.1">
    <property type="nucleotide sequence ID" value="NZ_CAKMMF010000005.1"/>
</dbReference>
<dbReference type="InterPro" id="IPR001926">
    <property type="entry name" value="TrpB-like_PALP"/>
</dbReference>
<evidence type="ECO:0000256" key="1">
    <source>
        <dbReference type="ARBA" id="ARBA00001933"/>
    </source>
</evidence>
<dbReference type="EMBL" id="CAKMMF010000005">
    <property type="protein sequence ID" value="CAH1199168.1"/>
    <property type="molecule type" value="Genomic_DNA"/>
</dbReference>
<proteinExistence type="predicted"/>
<dbReference type="EC" id="2.5.1.47" evidence="4"/>
<dbReference type="Gene3D" id="3.40.50.1100">
    <property type="match status" value="2"/>
</dbReference>
<keyword evidence="5" id="KW-1185">Reference proteome</keyword>
<dbReference type="SUPFAM" id="SSF53686">
    <property type="entry name" value="Tryptophan synthase beta subunit-like PLP-dependent enzymes"/>
    <property type="match status" value="1"/>
</dbReference>
<dbReference type="InterPro" id="IPR001216">
    <property type="entry name" value="P-phosphate_BS"/>
</dbReference>
<dbReference type="GO" id="GO:0004124">
    <property type="term" value="F:cysteine synthase activity"/>
    <property type="evidence" value="ECO:0007669"/>
    <property type="project" value="UniProtKB-EC"/>
</dbReference>
<accession>A0ABN8G6E6</accession>
<dbReference type="PANTHER" id="PTHR10314">
    <property type="entry name" value="CYSTATHIONINE BETA-SYNTHASE"/>
    <property type="match status" value="1"/>
</dbReference>
<gene>
    <name evidence="4" type="primary">cysM</name>
    <name evidence="4" type="ORF">PAECIP111893_01250</name>
</gene>
<evidence type="ECO:0000313" key="4">
    <source>
        <dbReference type="EMBL" id="CAH1199168.1"/>
    </source>
</evidence>
<reference evidence="4" key="1">
    <citation type="submission" date="2022-01" db="EMBL/GenBank/DDBJ databases">
        <authorList>
            <person name="Criscuolo A."/>
        </authorList>
    </citation>
    <scope>NUCLEOTIDE SEQUENCE</scope>
    <source>
        <strain evidence="4">CIP111893</strain>
    </source>
</reference>
<organism evidence="4 5">
    <name type="scientific">Paenibacillus plantiphilus</name>
    <dbReference type="NCBI Taxonomy" id="2905650"/>
    <lineage>
        <taxon>Bacteria</taxon>
        <taxon>Bacillati</taxon>
        <taxon>Bacillota</taxon>
        <taxon>Bacilli</taxon>
        <taxon>Bacillales</taxon>
        <taxon>Paenibacillaceae</taxon>
        <taxon>Paenibacillus</taxon>
    </lineage>
</organism>
<keyword evidence="4" id="KW-0808">Transferase</keyword>
<sequence>MIFVSLSNQILQFIGNTPIIRLTRLELALQRPDVQLYAKAEHLNPSGSVKDRAARAMILAGIASGRLEPGKSIIDGTSGNTGIAYAMIGAALGYKVTLCLPRNANRERKQILQAYGSTIIETDPLLSSDGAQLAAKQIAEDHPALYFYPDQYNNEENWRAHYTTTGVEIWEQTNAQVTHFVAGMGTSGTFVGTARRLKEFNPAIQAVAMQPDSPMHGLEGMKHMETTLRPGIYDASVADRIVEVGTEEAQAMALQLAREEGLFVGISAGANVRAAMLTAATAPPGSVIVTILCDSGLRYLSEDLWTKETDV</sequence>
<dbReference type="CDD" id="cd01561">
    <property type="entry name" value="CBS_like"/>
    <property type="match status" value="1"/>
</dbReference>
<dbReference type="PROSITE" id="PS00901">
    <property type="entry name" value="CYS_SYNTHASE"/>
    <property type="match status" value="1"/>
</dbReference>
<dbReference type="Pfam" id="PF00291">
    <property type="entry name" value="PALP"/>
    <property type="match status" value="1"/>
</dbReference>
<keyword evidence="2" id="KW-0663">Pyridoxal phosphate</keyword>
<evidence type="ECO:0000256" key="2">
    <source>
        <dbReference type="ARBA" id="ARBA00022898"/>
    </source>
</evidence>
<dbReference type="InterPro" id="IPR050214">
    <property type="entry name" value="Cys_Synth/Cystath_Beta-Synth"/>
</dbReference>
<feature type="domain" description="Tryptophan synthase beta chain-like PALP" evidence="3">
    <location>
        <begin position="10"/>
        <end position="294"/>
    </location>
</feature>
<comment type="cofactor">
    <cofactor evidence="1">
        <name>pyridoxal 5'-phosphate</name>
        <dbReference type="ChEBI" id="CHEBI:597326"/>
    </cofactor>
</comment>
<evidence type="ECO:0000259" key="3">
    <source>
        <dbReference type="Pfam" id="PF00291"/>
    </source>
</evidence>
<protein>
    <submittedName>
        <fullName evidence="4">Cysteine synthase B</fullName>
        <ecNumber evidence="4">2.5.1.47</ecNumber>
    </submittedName>
</protein>
<dbReference type="InterPro" id="IPR036052">
    <property type="entry name" value="TrpB-like_PALP_sf"/>
</dbReference>
<dbReference type="Proteomes" id="UP000838686">
    <property type="component" value="Unassembled WGS sequence"/>
</dbReference>
<name>A0ABN8G6E6_9BACL</name>
<evidence type="ECO:0000313" key="5">
    <source>
        <dbReference type="Proteomes" id="UP000838686"/>
    </source>
</evidence>